<dbReference type="EMBL" id="BPVZ01000018">
    <property type="protein sequence ID" value="GKV02358.1"/>
    <property type="molecule type" value="Genomic_DNA"/>
</dbReference>
<feature type="transmembrane region" description="Helical" evidence="1">
    <location>
        <begin position="37"/>
        <end position="54"/>
    </location>
</feature>
<evidence type="ECO:0000313" key="2">
    <source>
        <dbReference type="EMBL" id="GKV02358.1"/>
    </source>
</evidence>
<keyword evidence="1" id="KW-0472">Membrane</keyword>
<dbReference type="AlphaFoldDB" id="A0AAV5IT68"/>
<evidence type="ECO:0000256" key="1">
    <source>
        <dbReference type="SAM" id="Phobius"/>
    </source>
</evidence>
<reference evidence="2 3" key="1">
    <citation type="journal article" date="2021" name="Commun. Biol.">
        <title>The genome of Shorea leprosula (Dipterocarpaceae) highlights the ecological relevance of drought in aseasonal tropical rainforests.</title>
        <authorList>
            <person name="Ng K.K.S."/>
            <person name="Kobayashi M.J."/>
            <person name="Fawcett J.A."/>
            <person name="Hatakeyama M."/>
            <person name="Paape T."/>
            <person name="Ng C.H."/>
            <person name="Ang C.C."/>
            <person name="Tnah L.H."/>
            <person name="Lee C.T."/>
            <person name="Nishiyama T."/>
            <person name="Sese J."/>
            <person name="O'Brien M.J."/>
            <person name="Copetti D."/>
            <person name="Mohd Noor M.I."/>
            <person name="Ong R.C."/>
            <person name="Putra M."/>
            <person name="Sireger I.Z."/>
            <person name="Indrioko S."/>
            <person name="Kosugi Y."/>
            <person name="Izuno A."/>
            <person name="Isagi Y."/>
            <person name="Lee S.L."/>
            <person name="Shimizu K.K."/>
        </authorList>
    </citation>
    <scope>NUCLEOTIDE SEQUENCE [LARGE SCALE GENOMIC DNA]</scope>
    <source>
        <strain evidence="2">214</strain>
    </source>
</reference>
<organism evidence="2 3">
    <name type="scientific">Rubroshorea leprosula</name>
    <dbReference type="NCBI Taxonomy" id="152421"/>
    <lineage>
        <taxon>Eukaryota</taxon>
        <taxon>Viridiplantae</taxon>
        <taxon>Streptophyta</taxon>
        <taxon>Embryophyta</taxon>
        <taxon>Tracheophyta</taxon>
        <taxon>Spermatophyta</taxon>
        <taxon>Magnoliopsida</taxon>
        <taxon>eudicotyledons</taxon>
        <taxon>Gunneridae</taxon>
        <taxon>Pentapetalae</taxon>
        <taxon>rosids</taxon>
        <taxon>malvids</taxon>
        <taxon>Malvales</taxon>
        <taxon>Dipterocarpaceae</taxon>
        <taxon>Rubroshorea</taxon>
    </lineage>
</organism>
<comment type="caution">
    <text evidence="2">The sequence shown here is derived from an EMBL/GenBank/DDBJ whole genome shotgun (WGS) entry which is preliminary data.</text>
</comment>
<accession>A0AAV5IT68</accession>
<gene>
    <name evidence="2" type="ORF">SLEP1_g14806</name>
</gene>
<dbReference type="Proteomes" id="UP001054252">
    <property type="component" value="Unassembled WGS sequence"/>
</dbReference>
<feature type="transmembrane region" description="Helical" evidence="1">
    <location>
        <begin position="66"/>
        <end position="89"/>
    </location>
</feature>
<sequence>MAYQGLYHLPGQALDLEQGQPASMVAGQPASMVAGPPAFQVAGGVGVGVVGFWIDEQQALGIFVTAHLLLLLCLMCTHLVVALSLLVWLGNYPFYPNSQ</sequence>
<evidence type="ECO:0000313" key="3">
    <source>
        <dbReference type="Proteomes" id="UP001054252"/>
    </source>
</evidence>
<protein>
    <submittedName>
        <fullName evidence="2">Uncharacterized protein</fullName>
    </submittedName>
</protein>
<proteinExistence type="predicted"/>
<keyword evidence="1" id="KW-0812">Transmembrane</keyword>
<name>A0AAV5IT68_9ROSI</name>
<keyword evidence="3" id="KW-1185">Reference proteome</keyword>
<keyword evidence="1" id="KW-1133">Transmembrane helix</keyword>